<gene>
    <name evidence="4" type="ORF">FIBRA_01462</name>
</gene>
<dbReference type="AlphaFoldDB" id="J4H149"/>
<dbReference type="SUPFAM" id="SSF54928">
    <property type="entry name" value="RNA-binding domain, RBD"/>
    <property type="match status" value="1"/>
</dbReference>
<evidence type="ECO:0000313" key="5">
    <source>
        <dbReference type="Proteomes" id="UP000006352"/>
    </source>
</evidence>
<evidence type="ECO:0000256" key="1">
    <source>
        <dbReference type="ARBA" id="ARBA00022884"/>
    </source>
</evidence>
<keyword evidence="1 2" id="KW-0694">RNA-binding</keyword>
<dbReference type="GO" id="GO:0005737">
    <property type="term" value="C:cytoplasm"/>
    <property type="evidence" value="ECO:0007669"/>
    <property type="project" value="TreeGrafter"/>
</dbReference>
<evidence type="ECO:0000256" key="2">
    <source>
        <dbReference type="PROSITE-ProRule" id="PRU00176"/>
    </source>
</evidence>
<accession>J4H149</accession>
<dbReference type="PANTHER" id="PTHR15481:SF0">
    <property type="entry name" value="LD23870P-RELATED"/>
    <property type="match status" value="1"/>
</dbReference>
<name>J4H149_9APHY</name>
<dbReference type="Gene3D" id="3.30.70.330">
    <property type="match status" value="1"/>
</dbReference>
<dbReference type="InterPro" id="IPR000504">
    <property type="entry name" value="RRM_dom"/>
</dbReference>
<dbReference type="SMART" id="SM00360">
    <property type="entry name" value="RRM"/>
    <property type="match status" value="1"/>
</dbReference>
<dbReference type="InParanoid" id="J4H149"/>
<dbReference type="GeneID" id="24094355"/>
<sequence>MSSRGRSISPRPLHDADIDMDRENGEKLHARVVVVTNLTRNVVESHLRTIFSFYGEITKIDLPVFGKSGQNRGKAALEYANTASAHNAQSHMDGGQLDGAILKVELSDLPVRTNPAPSLGPHRARALPLDDSDAVDASTTAFAEGHTRVGVPLREIETPIDLIPGLVRAPLFEEEIVYLREEDHQAMSVVERDSDGVRAPGAILCAQAVLARVPSPPDRARVRSLTRHIHATRVAGVVRARLVVQGGAIVGTTLEIAGRGPRETNPCHVVLFLCHTPHRPREKQ</sequence>
<dbReference type="InterPro" id="IPR012677">
    <property type="entry name" value="Nucleotide-bd_a/b_plait_sf"/>
</dbReference>
<reference evidence="4 5" key="1">
    <citation type="journal article" date="2012" name="Appl. Environ. Microbiol.">
        <title>Short-read sequencing for genomic analysis of the brown rot fungus Fibroporia radiculosa.</title>
        <authorList>
            <person name="Tang J.D."/>
            <person name="Perkins A.D."/>
            <person name="Sonstegard T.S."/>
            <person name="Schroeder S.G."/>
            <person name="Burgess S.C."/>
            <person name="Diehl S.V."/>
        </authorList>
    </citation>
    <scope>NUCLEOTIDE SEQUENCE [LARGE SCALE GENOMIC DNA]</scope>
    <source>
        <strain evidence="4 5">TFFH 294</strain>
    </source>
</reference>
<organism evidence="4 5">
    <name type="scientific">Fibroporia radiculosa</name>
    <dbReference type="NCBI Taxonomy" id="599839"/>
    <lineage>
        <taxon>Eukaryota</taxon>
        <taxon>Fungi</taxon>
        <taxon>Dikarya</taxon>
        <taxon>Basidiomycota</taxon>
        <taxon>Agaricomycotina</taxon>
        <taxon>Agaricomycetes</taxon>
        <taxon>Polyporales</taxon>
        <taxon>Fibroporiaceae</taxon>
        <taxon>Fibroporia</taxon>
    </lineage>
</organism>
<dbReference type="EMBL" id="HE796932">
    <property type="protein sequence ID" value="CCL99444.1"/>
    <property type="molecule type" value="Genomic_DNA"/>
</dbReference>
<dbReference type="Proteomes" id="UP000006352">
    <property type="component" value="Unassembled WGS sequence"/>
</dbReference>
<dbReference type="PANTHER" id="PTHR15481">
    <property type="entry name" value="RIBONUCLEIC ACID BINDING PROTEIN S1"/>
    <property type="match status" value="1"/>
</dbReference>
<dbReference type="OrthoDB" id="252020at2759"/>
<proteinExistence type="predicted"/>
<dbReference type="GO" id="GO:0000398">
    <property type="term" value="P:mRNA splicing, via spliceosome"/>
    <property type="evidence" value="ECO:0007669"/>
    <property type="project" value="TreeGrafter"/>
</dbReference>
<dbReference type="RefSeq" id="XP_012178727.1">
    <property type="nucleotide sequence ID" value="XM_012323337.1"/>
</dbReference>
<dbReference type="GO" id="GO:0061574">
    <property type="term" value="C:ASAP complex"/>
    <property type="evidence" value="ECO:0007669"/>
    <property type="project" value="TreeGrafter"/>
</dbReference>
<evidence type="ECO:0000259" key="3">
    <source>
        <dbReference type="PROSITE" id="PS50102"/>
    </source>
</evidence>
<dbReference type="InterPro" id="IPR035979">
    <property type="entry name" value="RBD_domain_sf"/>
</dbReference>
<keyword evidence="5" id="KW-1185">Reference proteome</keyword>
<dbReference type="GO" id="GO:0005654">
    <property type="term" value="C:nucleoplasm"/>
    <property type="evidence" value="ECO:0007669"/>
    <property type="project" value="TreeGrafter"/>
</dbReference>
<dbReference type="GO" id="GO:0003723">
    <property type="term" value="F:RNA binding"/>
    <property type="evidence" value="ECO:0007669"/>
    <property type="project" value="UniProtKB-UniRule"/>
</dbReference>
<dbReference type="Pfam" id="PF00076">
    <property type="entry name" value="RRM_1"/>
    <property type="match status" value="1"/>
</dbReference>
<evidence type="ECO:0000313" key="4">
    <source>
        <dbReference type="EMBL" id="CCL99444.1"/>
    </source>
</evidence>
<protein>
    <recommendedName>
        <fullName evidence="3">RRM domain-containing protein</fullName>
    </recommendedName>
</protein>
<dbReference type="STRING" id="599839.J4H149"/>
<feature type="domain" description="RRM" evidence="3">
    <location>
        <begin position="31"/>
        <end position="109"/>
    </location>
</feature>
<dbReference type="HOGENOM" id="CLU_980161_0_0_1"/>
<dbReference type="PROSITE" id="PS50102">
    <property type="entry name" value="RRM"/>
    <property type="match status" value="1"/>
</dbReference>